<dbReference type="Proteomes" id="UP000250003">
    <property type="component" value="Chromosome"/>
</dbReference>
<dbReference type="GO" id="GO:0003941">
    <property type="term" value="F:L-serine ammonia-lyase activity"/>
    <property type="evidence" value="ECO:0007669"/>
    <property type="project" value="UniProtKB-UniRule"/>
</dbReference>
<evidence type="ECO:0000256" key="4">
    <source>
        <dbReference type="ARBA" id="ARBA00022432"/>
    </source>
</evidence>
<evidence type="ECO:0000313" key="14">
    <source>
        <dbReference type="Proteomes" id="UP000250003"/>
    </source>
</evidence>
<dbReference type="GO" id="GO:0051539">
    <property type="term" value="F:4 iron, 4 sulfur cluster binding"/>
    <property type="evidence" value="ECO:0007669"/>
    <property type="project" value="UniProtKB-UniRule"/>
</dbReference>
<comment type="similarity">
    <text evidence="3 11">Belongs to the iron-sulfur dependent L-serine dehydratase family.</text>
</comment>
<keyword evidence="9 11" id="KW-0456">Lyase</keyword>
<proteinExistence type="inferred from homology"/>
<evidence type="ECO:0000313" key="13">
    <source>
        <dbReference type="EMBL" id="AWY97829.1"/>
    </source>
</evidence>
<keyword evidence="7 11" id="KW-0408">Iron</keyword>
<dbReference type="InterPro" id="IPR004642">
    <property type="entry name" value="Ser_deHydtase_asu"/>
</dbReference>
<keyword evidence="5 11" id="KW-0004">4Fe-4S</keyword>
<evidence type="ECO:0000256" key="8">
    <source>
        <dbReference type="ARBA" id="ARBA00023014"/>
    </source>
</evidence>
<sequence length="294" mass="30546">MDFNHAAELLKLCKEQELSISQVMKKREAELFQTTEQEVEDKMKKALKIMKNSVKEPLIQPVKSVGGLIGGEAKKLEEHRRMGKSICGTMLSKAMTYAMAVLEVNASMGVIVAAPTAGSSGVVPGVLLALQEEYELDDGRILNGLYTAGAVGYLLMRNASVAGAEAGCQAEVGAASAMAAAAAVEVMGGTPDMCLNAAATALSNLLGLVCDPVAGLVEAPCQTRNSMGAANALVCAEQALAGIVHMIPFDEMAGAMYHVGRSLPFELRESALGGCAGTASACKRTCEIFGGKEA</sequence>
<evidence type="ECO:0000256" key="10">
    <source>
        <dbReference type="ARBA" id="ARBA00049406"/>
    </source>
</evidence>
<dbReference type="InterPro" id="IPR005130">
    <property type="entry name" value="Ser_deHydtase-like_asu"/>
</dbReference>
<keyword evidence="4 11" id="KW-0312">Gluconeogenesis</keyword>
<evidence type="ECO:0000256" key="11">
    <source>
        <dbReference type="RuleBase" id="RU366059"/>
    </source>
</evidence>
<dbReference type="PANTHER" id="PTHR30182:SF1">
    <property type="entry name" value="L-SERINE DEHYDRATASE 1"/>
    <property type="match status" value="1"/>
</dbReference>
<dbReference type="OrthoDB" id="9805537at2"/>
<keyword evidence="6 11" id="KW-0479">Metal-binding</keyword>
<protein>
    <recommendedName>
        <fullName evidence="11">L-serine dehydratase</fullName>
        <ecNumber evidence="11">4.3.1.17</ecNumber>
    </recommendedName>
</protein>
<evidence type="ECO:0000259" key="12">
    <source>
        <dbReference type="Pfam" id="PF03313"/>
    </source>
</evidence>
<dbReference type="GO" id="GO:0006094">
    <property type="term" value="P:gluconeogenesis"/>
    <property type="evidence" value="ECO:0007669"/>
    <property type="project" value="UniProtKB-KW"/>
</dbReference>
<dbReference type="EC" id="4.3.1.17" evidence="11"/>
<dbReference type="PANTHER" id="PTHR30182">
    <property type="entry name" value="L-SERINE DEHYDRATASE"/>
    <property type="match status" value="1"/>
</dbReference>
<name>A0A2Z4UAJ6_9FIRM</name>
<dbReference type="EMBL" id="CP030280">
    <property type="protein sequence ID" value="AWY97829.1"/>
    <property type="molecule type" value="Genomic_DNA"/>
</dbReference>
<comment type="catalytic activity">
    <reaction evidence="10 11">
        <text>L-serine = pyruvate + NH4(+)</text>
        <dbReference type="Rhea" id="RHEA:19169"/>
        <dbReference type="ChEBI" id="CHEBI:15361"/>
        <dbReference type="ChEBI" id="CHEBI:28938"/>
        <dbReference type="ChEBI" id="CHEBI:33384"/>
        <dbReference type="EC" id="4.3.1.17"/>
    </reaction>
</comment>
<evidence type="ECO:0000256" key="5">
    <source>
        <dbReference type="ARBA" id="ARBA00022485"/>
    </source>
</evidence>
<keyword evidence="14" id="KW-1185">Reference proteome</keyword>
<gene>
    <name evidence="13" type="primary">sdaAA</name>
    <name evidence="13" type="ORF">DQQ01_06350</name>
</gene>
<dbReference type="KEGG" id="blau:DQQ01_06350"/>
<organism evidence="13 14">
    <name type="scientific">Blautia argi</name>
    <dbReference type="NCBI Taxonomy" id="1912897"/>
    <lineage>
        <taxon>Bacteria</taxon>
        <taxon>Bacillati</taxon>
        <taxon>Bacillota</taxon>
        <taxon>Clostridia</taxon>
        <taxon>Lachnospirales</taxon>
        <taxon>Lachnospiraceae</taxon>
        <taxon>Blautia</taxon>
    </lineage>
</organism>
<dbReference type="Pfam" id="PF03313">
    <property type="entry name" value="SDH_alpha"/>
    <property type="match status" value="1"/>
</dbReference>
<comment type="pathway">
    <text evidence="2">Carbohydrate biosynthesis; gluconeogenesis.</text>
</comment>
<keyword evidence="8 11" id="KW-0411">Iron-sulfur</keyword>
<evidence type="ECO:0000256" key="3">
    <source>
        <dbReference type="ARBA" id="ARBA00008636"/>
    </source>
</evidence>
<dbReference type="RefSeq" id="WP_111919346.1">
    <property type="nucleotide sequence ID" value="NZ_CP030280.1"/>
</dbReference>
<dbReference type="AlphaFoldDB" id="A0A2Z4UAJ6"/>
<feature type="domain" description="Serine dehydratase-like alpha subunit" evidence="12">
    <location>
        <begin position="15"/>
        <end position="276"/>
    </location>
</feature>
<comment type="cofactor">
    <cofactor evidence="1 11">
        <name>[4Fe-4S] cluster</name>
        <dbReference type="ChEBI" id="CHEBI:49883"/>
    </cofactor>
</comment>
<evidence type="ECO:0000256" key="2">
    <source>
        <dbReference type="ARBA" id="ARBA00004742"/>
    </source>
</evidence>
<evidence type="ECO:0000256" key="1">
    <source>
        <dbReference type="ARBA" id="ARBA00001966"/>
    </source>
</evidence>
<evidence type="ECO:0000256" key="6">
    <source>
        <dbReference type="ARBA" id="ARBA00022723"/>
    </source>
</evidence>
<evidence type="ECO:0000256" key="7">
    <source>
        <dbReference type="ARBA" id="ARBA00023004"/>
    </source>
</evidence>
<accession>A0A2Z4UAJ6</accession>
<dbReference type="NCBIfam" id="TIGR00718">
    <property type="entry name" value="sda_alpha"/>
    <property type="match status" value="1"/>
</dbReference>
<reference evidence="14" key="1">
    <citation type="submission" date="2018-06" db="EMBL/GenBank/DDBJ databases">
        <title>Description of Blautia argi sp. nov., a new anaerobic isolated from dog feces.</title>
        <authorList>
            <person name="Chang Y.-H."/>
            <person name="Paek J."/>
            <person name="Shin Y."/>
        </authorList>
    </citation>
    <scope>NUCLEOTIDE SEQUENCE [LARGE SCALE GENOMIC DNA]</scope>
    <source>
        <strain evidence="14">KCTC 15426</strain>
    </source>
</reference>
<dbReference type="GO" id="GO:0046872">
    <property type="term" value="F:metal ion binding"/>
    <property type="evidence" value="ECO:0007669"/>
    <property type="project" value="UniProtKB-KW"/>
</dbReference>
<evidence type="ECO:0000256" key="9">
    <source>
        <dbReference type="ARBA" id="ARBA00023239"/>
    </source>
</evidence>
<dbReference type="InterPro" id="IPR051318">
    <property type="entry name" value="Fe-S_L-Ser"/>
</dbReference>